<name>A0AAV1IAR7_9CHLO</name>
<dbReference type="EMBL" id="CAUYUE010000008">
    <property type="protein sequence ID" value="CAK0783595.1"/>
    <property type="molecule type" value="Genomic_DNA"/>
</dbReference>
<gene>
    <name evidence="2" type="ORF">CVIRNUC_006794</name>
</gene>
<evidence type="ECO:0000313" key="2">
    <source>
        <dbReference type="EMBL" id="CAK0783595.1"/>
    </source>
</evidence>
<keyword evidence="3" id="KW-1185">Reference proteome</keyword>
<feature type="domain" description="SET" evidence="1">
    <location>
        <begin position="80"/>
        <end position="309"/>
    </location>
</feature>
<proteinExistence type="predicted"/>
<dbReference type="PANTHER" id="PTHR13271:SF140">
    <property type="entry name" value="SET DOMAIN-CONTAINING PROTEIN"/>
    <property type="match status" value="1"/>
</dbReference>
<accession>A0AAV1IAR7</accession>
<evidence type="ECO:0000313" key="3">
    <source>
        <dbReference type="Proteomes" id="UP001314263"/>
    </source>
</evidence>
<comment type="caution">
    <text evidence="2">The sequence shown here is derived from an EMBL/GenBank/DDBJ whole genome shotgun (WGS) entry which is preliminary data.</text>
</comment>
<dbReference type="InterPro" id="IPR001214">
    <property type="entry name" value="SET_dom"/>
</dbReference>
<dbReference type="GO" id="GO:0016279">
    <property type="term" value="F:protein-lysine N-methyltransferase activity"/>
    <property type="evidence" value="ECO:0007669"/>
    <property type="project" value="TreeGrafter"/>
</dbReference>
<dbReference type="Gene3D" id="3.90.1410.10">
    <property type="entry name" value="set domain protein methyltransferase, domain 1"/>
    <property type="match status" value="1"/>
</dbReference>
<evidence type="ECO:0000259" key="1">
    <source>
        <dbReference type="PROSITE" id="PS50280"/>
    </source>
</evidence>
<dbReference type="InterPro" id="IPR046341">
    <property type="entry name" value="SET_dom_sf"/>
</dbReference>
<sequence length="574" mass="64357">MLDKATLACPLRGCRYRAPFRARILHAFCNGQPCNSHLRRTPERKGTWCQAADTQYSSDLHSFNQWIIDAGVDGTNGVSQRVELYQYGHEGRGLRATCDIKEGGQLFSLPMDICLVHKSTEEAFNKGLGEGLDEFTAMAAKLMRERSQQQESVHYHYIQAMPTAVPSLYGAFPDSMRDELQGFVSEPDWEEGRNRPGFEWGKICDSPLMEGFNQEDFRWAYSIVNSRAFAAGRRSEGEPEGQPEDWKFCVPLLDMMDHGGPRRQQVSDEPVRVDNVRWGFTDLGNDTWQMQAIALQDILKGESLLLRYAGGRTSTHYLTHYGFVPPGDPHEEVDLFPHMYGAVNWLLDTLLGEESLSQAERQQLAADAHKAARATGLEQMMAASRNGGVTRANLTQSNPLAVKLIGDRVDNRLMEAARELMRHKQVSSKERAKVWGKLILDRIGELLNQAGRTSLDEDLQLLARHAAPTDRSFYAACQRIYLKKARSILSSNTAHHCVRAYEYRGDTENSIAASMETFWLQAVQLRASQKMMLLSAFEATADLLTSTAWSKQVKAAPTARASKGFGGGTGKRKR</sequence>
<reference evidence="2 3" key="1">
    <citation type="submission" date="2023-10" db="EMBL/GenBank/DDBJ databases">
        <authorList>
            <person name="Maclean D."/>
            <person name="Macfadyen A."/>
        </authorList>
    </citation>
    <scope>NUCLEOTIDE SEQUENCE [LARGE SCALE GENOMIC DNA]</scope>
</reference>
<dbReference type="Proteomes" id="UP001314263">
    <property type="component" value="Unassembled WGS sequence"/>
</dbReference>
<dbReference type="AlphaFoldDB" id="A0AAV1IAR7"/>
<dbReference type="CDD" id="cd10527">
    <property type="entry name" value="SET_LSMT"/>
    <property type="match status" value="1"/>
</dbReference>
<organism evidence="2 3">
    <name type="scientific">Coccomyxa viridis</name>
    <dbReference type="NCBI Taxonomy" id="1274662"/>
    <lineage>
        <taxon>Eukaryota</taxon>
        <taxon>Viridiplantae</taxon>
        <taxon>Chlorophyta</taxon>
        <taxon>core chlorophytes</taxon>
        <taxon>Trebouxiophyceae</taxon>
        <taxon>Trebouxiophyceae incertae sedis</taxon>
        <taxon>Coccomyxaceae</taxon>
        <taxon>Coccomyxa</taxon>
    </lineage>
</organism>
<dbReference type="InterPro" id="IPR050600">
    <property type="entry name" value="SETD3_SETD6_MTase"/>
</dbReference>
<dbReference type="PROSITE" id="PS50280">
    <property type="entry name" value="SET"/>
    <property type="match status" value="1"/>
</dbReference>
<dbReference type="SUPFAM" id="SSF82199">
    <property type="entry name" value="SET domain"/>
    <property type="match status" value="1"/>
</dbReference>
<dbReference type="PANTHER" id="PTHR13271">
    <property type="entry name" value="UNCHARACTERIZED PUTATIVE METHYLTRANSFERASE"/>
    <property type="match status" value="1"/>
</dbReference>
<protein>
    <recommendedName>
        <fullName evidence="1">SET domain-containing protein</fullName>
    </recommendedName>
</protein>